<accession>A0A917V2V8</accession>
<sequence>MEAIMADHGTAQAQNNPQTPPPLSDKALAVFAFAAYHQLESGEPVTGVVRRDGAGHKADEAAIEELREAGLATIEETRVEFTDQGEAVLAALVGALRTVGGPS</sequence>
<dbReference type="Proteomes" id="UP000600449">
    <property type="component" value="Unassembled WGS sequence"/>
</dbReference>
<evidence type="ECO:0000313" key="3">
    <source>
        <dbReference type="Proteomes" id="UP000600449"/>
    </source>
</evidence>
<comment type="caution">
    <text evidence="2">The sequence shown here is derived from an EMBL/GenBank/DDBJ whole genome shotgun (WGS) entry which is preliminary data.</text>
</comment>
<evidence type="ECO:0000256" key="1">
    <source>
        <dbReference type="SAM" id="MobiDB-lite"/>
    </source>
</evidence>
<name>A0A917V2V8_9HYPH</name>
<gene>
    <name evidence="2" type="ORF">GCM10011322_17870</name>
</gene>
<evidence type="ECO:0000313" key="2">
    <source>
        <dbReference type="EMBL" id="GGK31701.1"/>
    </source>
</evidence>
<feature type="region of interest" description="Disordered" evidence="1">
    <location>
        <begin position="1"/>
        <end position="24"/>
    </location>
</feature>
<protein>
    <submittedName>
        <fullName evidence="2">Uncharacterized protein</fullName>
    </submittedName>
</protein>
<dbReference type="AlphaFoldDB" id="A0A917V2V8"/>
<organism evidence="2 3">
    <name type="scientific">Salinarimonas ramus</name>
    <dbReference type="NCBI Taxonomy" id="690164"/>
    <lineage>
        <taxon>Bacteria</taxon>
        <taxon>Pseudomonadati</taxon>
        <taxon>Pseudomonadota</taxon>
        <taxon>Alphaproteobacteria</taxon>
        <taxon>Hyphomicrobiales</taxon>
        <taxon>Salinarimonadaceae</taxon>
        <taxon>Salinarimonas</taxon>
    </lineage>
</organism>
<reference evidence="2 3" key="1">
    <citation type="journal article" date="2014" name="Int. J. Syst. Evol. Microbiol.">
        <title>Complete genome sequence of Corynebacterium casei LMG S-19264T (=DSM 44701T), isolated from a smear-ripened cheese.</title>
        <authorList>
            <consortium name="US DOE Joint Genome Institute (JGI-PGF)"/>
            <person name="Walter F."/>
            <person name="Albersmeier A."/>
            <person name="Kalinowski J."/>
            <person name="Ruckert C."/>
        </authorList>
    </citation>
    <scope>NUCLEOTIDE SEQUENCE [LARGE SCALE GENOMIC DNA]</scope>
    <source>
        <strain evidence="2 3">CGMCC 1.9161</strain>
    </source>
</reference>
<dbReference type="EMBL" id="BMMF01000004">
    <property type="protein sequence ID" value="GGK31701.1"/>
    <property type="molecule type" value="Genomic_DNA"/>
</dbReference>
<proteinExistence type="predicted"/>
<keyword evidence="3" id="KW-1185">Reference proteome</keyword>